<keyword evidence="1 4" id="KW-0378">Hydrolase</keyword>
<dbReference type="PANTHER" id="PTHR43056">
    <property type="entry name" value="PEPTIDASE S9 PROLYL OLIGOPEPTIDASE"/>
    <property type="match status" value="1"/>
</dbReference>
<dbReference type="InterPro" id="IPR005674">
    <property type="entry name" value="CocE/Ser_esterase"/>
</dbReference>
<comment type="caution">
    <text evidence="4">The sequence shown here is derived from an EMBL/GenBank/DDBJ whole genome shotgun (WGS) entry which is preliminary data.</text>
</comment>
<dbReference type="RefSeq" id="WP_367879224.1">
    <property type="nucleotide sequence ID" value="NZ_JBFNXX010000016.1"/>
</dbReference>
<name>A0ABV3RRD3_9RHOB</name>
<dbReference type="InterPro" id="IPR008979">
    <property type="entry name" value="Galactose-bd-like_sf"/>
</dbReference>
<dbReference type="Proteomes" id="UP001556098">
    <property type="component" value="Unassembled WGS sequence"/>
</dbReference>
<dbReference type="Gene3D" id="2.60.120.260">
    <property type="entry name" value="Galactose-binding domain-like"/>
    <property type="match status" value="1"/>
</dbReference>
<dbReference type="SUPFAM" id="SSF53474">
    <property type="entry name" value="alpha/beta-Hydrolases"/>
    <property type="match status" value="1"/>
</dbReference>
<dbReference type="Pfam" id="PF08530">
    <property type="entry name" value="PepX_C"/>
    <property type="match status" value="1"/>
</dbReference>
<evidence type="ECO:0000313" key="5">
    <source>
        <dbReference type="Proteomes" id="UP001556098"/>
    </source>
</evidence>
<reference evidence="4 5" key="1">
    <citation type="submission" date="2024-07" db="EMBL/GenBank/DDBJ databases">
        <title>Marimonas sp.nov., isolated from tidal-flat sediment.</title>
        <authorList>
            <person name="Jayan J.N."/>
            <person name="Lee S.S."/>
        </authorList>
    </citation>
    <scope>NUCLEOTIDE SEQUENCE [LARGE SCALE GENOMIC DNA]</scope>
    <source>
        <strain evidence="4 5">MJW-29</strain>
    </source>
</reference>
<dbReference type="GO" id="GO:0016787">
    <property type="term" value="F:hydrolase activity"/>
    <property type="evidence" value="ECO:0007669"/>
    <property type="project" value="UniProtKB-KW"/>
</dbReference>
<dbReference type="SMART" id="SM00939">
    <property type="entry name" value="PepX_C"/>
    <property type="match status" value="1"/>
</dbReference>
<accession>A0ABV3RRD3</accession>
<evidence type="ECO:0000259" key="3">
    <source>
        <dbReference type="SMART" id="SM00939"/>
    </source>
</evidence>
<dbReference type="InterPro" id="IPR050585">
    <property type="entry name" value="Xaa-Pro_dipeptidyl-ppase/CocE"/>
</dbReference>
<feature type="region of interest" description="Disordered" evidence="2">
    <location>
        <begin position="524"/>
        <end position="543"/>
    </location>
</feature>
<evidence type="ECO:0000313" key="4">
    <source>
        <dbReference type="EMBL" id="MEW9921525.1"/>
    </source>
</evidence>
<gene>
    <name evidence="4" type="ORF">AB2B41_18095</name>
</gene>
<dbReference type="SUPFAM" id="SSF49785">
    <property type="entry name" value="Galactose-binding domain-like"/>
    <property type="match status" value="1"/>
</dbReference>
<keyword evidence="5" id="KW-1185">Reference proteome</keyword>
<dbReference type="InterPro" id="IPR000383">
    <property type="entry name" value="Xaa-Pro-like_dom"/>
</dbReference>
<organism evidence="4 5">
    <name type="scientific">Sulfitobacter sediminis</name>
    <dbReference type="NCBI Taxonomy" id="3234186"/>
    <lineage>
        <taxon>Bacteria</taxon>
        <taxon>Pseudomonadati</taxon>
        <taxon>Pseudomonadota</taxon>
        <taxon>Alphaproteobacteria</taxon>
        <taxon>Rhodobacterales</taxon>
        <taxon>Roseobacteraceae</taxon>
        <taxon>Sulfitobacter</taxon>
    </lineage>
</organism>
<dbReference type="PANTHER" id="PTHR43056:SF10">
    <property type="entry name" value="COCE_NOND FAMILY, PUTATIVE (AFU_ORTHOLOGUE AFUA_7G00600)-RELATED"/>
    <property type="match status" value="1"/>
</dbReference>
<sequence>MSIAPNALRDITEEPDLGITLSDGCRLSARVWMPEDAGDDPVPVILEYLPYRKRDGTTARDALTHPWFAQRGYACVRVDMRGNGDSEGQMEDEYTPQELSDCIEVIDWLAAQPWCTGRIGMMGISWGGFNGLQVAALAPDPLKAVITLCSTVDRFADDIHYKGGCLLNENLGWGATMWAYSSRAPDPALRENWRDLWLARLNAEPFLPALWLKHQRRDAYWQHGSVCEDYAAIKAKVLAIGGWGDAYKNAVPQLVEALPGAKGIVGPWVHKYPHFAAPEPRIGFLQEALRWWDRWLKDADTGVETDPDYRAYLMDGVRPQSWYLERPGRWIAEEAGATSHLPTETLHLTDAGLSATPGTLTASINSPAHTGAEAGEYCAIWLGPEMPGDQRPDDALSTTFDSAPLTQNMDIVGAPKITLTLASDRPQAQIAVRLNHIHPDGASTRITYGVLNLSHRHGPSDPQPMTPSQAQDITFTLDHIAYRVPKGHRLRVSISDAYWPLIWPSPHKTSLTLSSGQIALPQRPTRGGNEHTFEPPTAAEPWQTEPLRPENHIRRQETDKVTGMVSLIIEDDFGKKRDSAHGLITGTIARERWDIHPDDPNSARGACHWTAELERGDIRLRTETFCAMTSDPTHFHLTARLEAYENDQLILERDLSDTIPRDHM</sequence>
<dbReference type="InterPro" id="IPR029058">
    <property type="entry name" value="AB_hydrolase_fold"/>
</dbReference>
<dbReference type="Pfam" id="PF02129">
    <property type="entry name" value="Peptidase_S15"/>
    <property type="match status" value="1"/>
</dbReference>
<feature type="domain" description="Xaa-Pro dipeptidyl-peptidase C-terminal" evidence="3">
    <location>
        <begin position="289"/>
        <end position="542"/>
    </location>
</feature>
<proteinExistence type="predicted"/>
<dbReference type="NCBIfam" id="TIGR00976">
    <property type="entry name" value="CocE_NonD"/>
    <property type="match status" value="1"/>
</dbReference>
<evidence type="ECO:0000256" key="2">
    <source>
        <dbReference type="SAM" id="MobiDB-lite"/>
    </source>
</evidence>
<dbReference type="Gene3D" id="3.40.50.1820">
    <property type="entry name" value="alpha/beta hydrolase"/>
    <property type="match status" value="1"/>
</dbReference>
<dbReference type="EMBL" id="JBFNXX010000016">
    <property type="protein sequence ID" value="MEW9921525.1"/>
    <property type="molecule type" value="Genomic_DNA"/>
</dbReference>
<dbReference type="InterPro" id="IPR013736">
    <property type="entry name" value="Xaa-Pro_dipept_C"/>
</dbReference>
<evidence type="ECO:0000256" key="1">
    <source>
        <dbReference type="ARBA" id="ARBA00022801"/>
    </source>
</evidence>
<protein>
    <submittedName>
        <fullName evidence="4">CocE/NonD family hydrolase</fullName>
    </submittedName>
</protein>
<dbReference type="Gene3D" id="1.10.3020.10">
    <property type="entry name" value="alpha-amino acid ester hydrolase ( Helical cap domain)"/>
    <property type="match status" value="1"/>
</dbReference>